<dbReference type="EMBL" id="JACTAM010002347">
    <property type="protein sequence ID" value="KAI2645054.1"/>
    <property type="molecule type" value="Genomic_DNA"/>
</dbReference>
<sequence length="120" mass="13443">MHCYGNELASHDCFSNKEKDKTFLLDAPISKDGLFGDVVTTVVEKFRAAKPQSAVFRQLIPHRSRERHHEVQRSEPSPVAPPHKDWGHRSCPLVCSRQRKQIDLGLSAKAPRSQAPSSSS</sequence>
<keyword evidence="3" id="KW-1185">Reference proteome</keyword>
<gene>
    <name evidence="2" type="ORF">H4Q32_026838</name>
</gene>
<organism evidence="2 3">
    <name type="scientific">Labeo rohita</name>
    <name type="common">Indian major carp</name>
    <name type="synonym">Cyprinus rohita</name>
    <dbReference type="NCBI Taxonomy" id="84645"/>
    <lineage>
        <taxon>Eukaryota</taxon>
        <taxon>Metazoa</taxon>
        <taxon>Chordata</taxon>
        <taxon>Craniata</taxon>
        <taxon>Vertebrata</taxon>
        <taxon>Euteleostomi</taxon>
        <taxon>Actinopterygii</taxon>
        <taxon>Neopterygii</taxon>
        <taxon>Teleostei</taxon>
        <taxon>Ostariophysi</taxon>
        <taxon>Cypriniformes</taxon>
        <taxon>Cyprinidae</taxon>
        <taxon>Labeoninae</taxon>
        <taxon>Labeonini</taxon>
        <taxon>Labeo</taxon>
    </lineage>
</organism>
<feature type="region of interest" description="Disordered" evidence="1">
    <location>
        <begin position="60"/>
        <end position="88"/>
    </location>
</feature>
<reference evidence="2 3" key="1">
    <citation type="submission" date="2022-01" db="EMBL/GenBank/DDBJ databases">
        <title>A high-quality chromosome-level genome assembly of rohu carp, Labeo rohita.</title>
        <authorList>
            <person name="Arick M.A. II"/>
            <person name="Hsu C.-Y."/>
            <person name="Magbanua Z."/>
            <person name="Pechanova O."/>
            <person name="Grover C."/>
            <person name="Miller E."/>
            <person name="Thrash A."/>
            <person name="Ezzel L."/>
            <person name="Alam S."/>
            <person name="Benzie J."/>
            <person name="Hamilton M."/>
            <person name="Karsi A."/>
            <person name="Lawrence M.L."/>
            <person name="Peterson D.G."/>
        </authorList>
    </citation>
    <scope>NUCLEOTIDE SEQUENCE [LARGE SCALE GENOMIC DNA]</scope>
    <source>
        <strain evidence="3">BAU-BD-2019</strain>
        <tissue evidence="2">Blood</tissue>
    </source>
</reference>
<dbReference type="Proteomes" id="UP000830375">
    <property type="component" value="Unassembled WGS sequence"/>
</dbReference>
<evidence type="ECO:0000313" key="3">
    <source>
        <dbReference type="Proteomes" id="UP000830375"/>
    </source>
</evidence>
<evidence type="ECO:0000256" key="1">
    <source>
        <dbReference type="SAM" id="MobiDB-lite"/>
    </source>
</evidence>
<proteinExistence type="predicted"/>
<protein>
    <submittedName>
        <fullName evidence="2">Uncharacterized protein</fullName>
    </submittedName>
</protein>
<name>A0ABQ8L2R0_LABRO</name>
<accession>A0ABQ8L2R0</accession>
<evidence type="ECO:0000313" key="2">
    <source>
        <dbReference type="EMBL" id="KAI2645054.1"/>
    </source>
</evidence>
<comment type="caution">
    <text evidence="2">The sequence shown here is derived from an EMBL/GenBank/DDBJ whole genome shotgun (WGS) entry which is preliminary data.</text>
</comment>